<feature type="repeat" description="ANK" evidence="3">
    <location>
        <begin position="251"/>
        <end position="274"/>
    </location>
</feature>
<dbReference type="PROSITE" id="PS50088">
    <property type="entry name" value="ANK_REPEAT"/>
    <property type="match status" value="2"/>
</dbReference>
<dbReference type="PROSITE" id="PS50297">
    <property type="entry name" value="ANK_REP_REGION"/>
    <property type="match status" value="1"/>
</dbReference>
<name>A0ABQ8MG26_LABRO</name>
<comment type="caution">
    <text evidence="4">The sequence shown here is derived from an EMBL/GenBank/DDBJ whole genome shotgun (WGS) entry which is preliminary data.</text>
</comment>
<evidence type="ECO:0000313" key="4">
    <source>
        <dbReference type="EMBL" id="KAI2661825.1"/>
    </source>
</evidence>
<dbReference type="InterPro" id="IPR050776">
    <property type="entry name" value="Ank_Repeat/CDKN_Inhibitor"/>
</dbReference>
<dbReference type="InterPro" id="IPR002110">
    <property type="entry name" value="Ankyrin_rpt"/>
</dbReference>
<evidence type="ECO:0000313" key="5">
    <source>
        <dbReference type="Proteomes" id="UP000830375"/>
    </source>
</evidence>
<keyword evidence="1" id="KW-0677">Repeat</keyword>
<dbReference type="EMBL" id="JACTAM010000008">
    <property type="protein sequence ID" value="KAI2661825.1"/>
    <property type="molecule type" value="Genomic_DNA"/>
</dbReference>
<dbReference type="SMART" id="SM00248">
    <property type="entry name" value="ANK"/>
    <property type="match status" value="3"/>
</dbReference>
<evidence type="ECO:0000256" key="2">
    <source>
        <dbReference type="ARBA" id="ARBA00023043"/>
    </source>
</evidence>
<evidence type="ECO:0000256" key="1">
    <source>
        <dbReference type="ARBA" id="ARBA00022737"/>
    </source>
</evidence>
<keyword evidence="2 3" id="KW-0040">ANK repeat</keyword>
<keyword evidence="5" id="KW-1185">Reference proteome</keyword>
<feature type="repeat" description="ANK" evidence="3">
    <location>
        <begin position="218"/>
        <end position="250"/>
    </location>
</feature>
<evidence type="ECO:0000256" key="3">
    <source>
        <dbReference type="PROSITE-ProRule" id="PRU00023"/>
    </source>
</evidence>
<proteinExistence type="predicted"/>
<dbReference type="Pfam" id="PF00023">
    <property type="entry name" value="Ank"/>
    <property type="match status" value="1"/>
</dbReference>
<gene>
    <name evidence="4" type="ORF">H4Q32_007509</name>
</gene>
<dbReference type="InterPro" id="IPR036770">
    <property type="entry name" value="Ankyrin_rpt-contain_sf"/>
</dbReference>
<organism evidence="4 5">
    <name type="scientific">Labeo rohita</name>
    <name type="common">Indian major carp</name>
    <name type="synonym">Cyprinus rohita</name>
    <dbReference type="NCBI Taxonomy" id="84645"/>
    <lineage>
        <taxon>Eukaryota</taxon>
        <taxon>Metazoa</taxon>
        <taxon>Chordata</taxon>
        <taxon>Craniata</taxon>
        <taxon>Vertebrata</taxon>
        <taxon>Euteleostomi</taxon>
        <taxon>Actinopterygii</taxon>
        <taxon>Neopterygii</taxon>
        <taxon>Teleostei</taxon>
        <taxon>Ostariophysi</taxon>
        <taxon>Cypriniformes</taxon>
        <taxon>Cyprinidae</taxon>
        <taxon>Labeoninae</taxon>
        <taxon>Labeonini</taxon>
        <taxon>Labeo</taxon>
    </lineage>
</organism>
<dbReference type="PANTHER" id="PTHR24201:SF9">
    <property type="entry name" value="CYCLIN-DEPENDENT KINASE 4 INHIBITOR C"/>
    <property type="match status" value="1"/>
</dbReference>
<dbReference type="Pfam" id="PF12796">
    <property type="entry name" value="Ank_2"/>
    <property type="match status" value="1"/>
</dbReference>
<dbReference type="Gene3D" id="1.25.40.20">
    <property type="entry name" value="Ankyrin repeat-containing domain"/>
    <property type="match status" value="1"/>
</dbReference>
<sequence length="311" mass="34429">MSNNSGRLSDKVSCLPTSSFSAHKAVEQDNSMPATYSVREESLRLNVQVVRRLEMTTSANAMNASQLSSPLHLHICLNVRSYLDRDHRRAACHSWTRGGTSRIEHIKEDVSFHYLPFPLHNSCLCIDSIRDGMASLFSPLVPMASDTMAEDTAIDRLSTAAAIGDLNEIEQTLQSNVNVNEKNKYGRTPLQVMKLGCPRIAEMLLQAGADPNERDPILQLTVSHDAARDGYLDTLQVLAQNGADVNLPDNDGNLPLHLAAREGHLDVVQFLVSNCNTPPFLQNANGYTPRDLALMHRKHKTVEWLDNIAPL</sequence>
<accession>A0ABQ8MG26</accession>
<dbReference type="Proteomes" id="UP000830375">
    <property type="component" value="Unassembled WGS sequence"/>
</dbReference>
<dbReference type="SUPFAM" id="SSF48403">
    <property type="entry name" value="Ankyrin repeat"/>
    <property type="match status" value="1"/>
</dbReference>
<protein>
    <submittedName>
        <fullName evidence="4">Cyclin-dependent kinase 4 inhibitor D</fullName>
    </submittedName>
</protein>
<reference evidence="4 5" key="1">
    <citation type="submission" date="2022-01" db="EMBL/GenBank/DDBJ databases">
        <title>A high-quality chromosome-level genome assembly of rohu carp, Labeo rohita.</title>
        <authorList>
            <person name="Arick M.A. II"/>
            <person name="Hsu C.-Y."/>
            <person name="Magbanua Z."/>
            <person name="Pechanova O."/>
            <person name="Grover C."/>
            <person name="Miller E."/>
            <person name="Thrash A."/>
            <person name="Ezzel L."/>
            <person name="Alam S."/>
            <person name="Benzie J."/>
            <person name="Hamilton M."/>
            <person name="Karsi A."/>
            <person name="Lawrence M.L."/>
            <person name="Peterson D.G."/>
        </authorList>
    </citation>
    <scope>NUCLEOTIDE SEQUENCE [LARGE SCALE GENOMIC DNA]</scope>
    <source>
        <strain evidence="5">BAU-BD-2019</strain>
        <tissue evidence="4">Blood</tissue>
    </source>
</reference>
<dbReference type="PANTHER" id="PTHR24201">
    <property type="entry name" value="ANK_REP_REGION DOMAIN-CONTAINING PROTEIN"/>
    <property type="match status" value="1"/>
</dbReference>